<protein>
    <submittedName>
        <fullName evidence="10">Nuclear RNA export factor 1</fullName>
    </submittedName>
</protein>
<keyword evidence="4" id="KW-0677">Repeat</keyword>
<dbReference type="eggNOG" id="KOG3763">
    <property type="taxonomic scope" value="Eukaryota"/>
</dbReference>
<dbReference type="Pfam" id="PF24048">
    <property type="entry name" value="LRR_NXF1-5"/>
    <property type="match status" value="1"/>
</dbReference>
<evidence type="ECO:0000313" key="10">
    <source>
        <dbReference type="EMBL" id="KNC49805.1"/>
    </source>
</evidence>
<dbReference type="Proteomes" id="UP000054408">
    <property type="component" value="Unassembled WGS sequence"/>
</dbReference>
<dbReference type="RefSeq" id="XP_013757589.1">
    <property type="nucleotide sequence ID" value="XM_013902135.1"/>
</dbReference>
<comment type="similarity">
    <text evidence="2">Belongs to the NXF family.</text>
</comment>
<dbReference type="Gene3D" id="3.10.450.50">
    <property type="match status" value="1"/>
</dbReference>
<dbReference type="AlphaFoldDB" id="A0A0L0DC40"/>
<feature type="compositionally biased region" description="Low complexity" evidence="7">
    <location>
        <begin position="82"/>
        <end position="94"/>
    </location>
</feature>
<feature type="domain" description="TAP-C" evidence="9">
    <location>
        <begin position="508"/>
        <end position="561"/>
    </location>
</feature>
<gene>
    <name evidence="10" type="ORF">AMSG_06082</name>
</gene>
<dbReference type="SUPFAM" id="SSF52058">
    <property type="entry name" value="L domain-like"/>
    <property type="match status" value="1"/>
</dbReference>
<evidence type="ECO:0000256" key="1">
    <source>
        <dbReference type="ARBA" id="ARBA00004123"/>
    </source>
</evidence>
<evidence type="ECO:0000313" key="11">
    <source>
        <dbReference type="Proteomes" id="UP000054408"/>
    </source>
</evidence>
<evidence type="ECO:0000256" key="5">
    <source>
        <dbReference type="ARBA" id="ARBA00022816"/>
    </source>
</evidence>
<dbReference type="GO" id="GO:0005634">
    <property type="term" value="C:nucleus"/>
    <property type="evidence" value="ECO:0007669"/>
    <property type="project" value="UniProtKB-SubCell"/>
</dbReference>
<dbReference type="Gene3D" id="3.80.10.10">
    <property type="entry name" value="Ribonuclease Inhibitor"/>
    <property type="match status" value="1"/>
</dbReference>
<sequence length="561" mass="60357">MEVEEWKASIFGLPGCSVSELLKFLRSKIGALSAQVDMKGNKAFLTIASSKQANALKRVDGMSFKRSKLSVRVTGPSGGGNSSMEMEGSSSRVGKGSKSKMPFKKSYNANEISALESALAARYDAGSQCLQLDALHQVGNARTFAPHFGNKVFVDLLLDCLRRNVPDLAMLSLQHNYIKDLRLFAGLGKAVPGLKALSLASNAVSSFKDLDALALPGLCIFELGDNPVTRNIDPVEYQWQVLRRFPDVVTLDGAPTEATVRFPLPDDVLASVQASPGLPATGSYAEDGGPGELVQAFLSKFLAVYDSPDRTGLLDAYHPTESYFSLTAEGDIDDVTTDAFAKKKDRRPRRGRKKGKDDVADPSLVDYYPLSRNLLAVTTVTERMKRVACGNIDVINAITHLRATAHDTSSAVADQVVAYAGSVPVIIVSLHGVVCETADGIVRPFDRILTLTQAEPESLAAAAGWPLYVINDMLRVRKAITNDRQADTVLRALSPGPSGPSDAPSLNPDQMSLVRELSLQFNFNFEFASAVLDANGWMPDATLAALQEMDARGAIPANAYN</sequence>
<reference evidence="10 11" key="1">
    <citation type="submission" date="2010-05" db="EMBL/GenBank/DDBJ databases">
        <title>The Genome Sequence of Thecamonas trahens ATCC 50062.</title>
        <authorList>
            <consortium name="The Broad Institute Genome Sequencing Platform"/>
            <person name="Russ C."/>
            <person name="Cuomo C."/>
            <person name="Shea T."/>
            <person name="Young S.K."/>
            <person name="Zeng Q."/>
            <person name="Koehrsen M."/>
            <person name="Haas B."/>
            <person name="Borodovsky M."/>
            <person name="Guigo R."/>
            <person name="Alvarado L."/>
            <person name="Berlin A."/>
            <person name="Bochicchio J."/>
            <person name="Borenstein D."/>
            <person name="Chapman S."/>
            <person name="Chen Z."/>
            <person name="Freedman E."/>
            <person name="Gellesch M."/>
            <person name="Goldberg J."/>
            <person name="Griggs A."/>
            <person name="Gujja S."/>
            <person name="Heilman E."/>
            <person name="Heiman D."/>
            <person name="Hepburn T."/>
            <person name="Howarth C."/>
            <person name="Jen D."/>
            <person name="Larson L."/>
            <person name="Mehta T."/>
            <person name="Park D."/>
            <person name="Pearson M."/>
            <person name="Roberts A."/>
            <person name="Saif S."/>
            <person name="Shenoy N."/>
            <person name="Sisk P."/>
            <person name="Stolte C."/>
            <person name="Sykes S."/>
            <person name="Thomson T."/>
            <person name="Walk T."/>
            <person name="White J."/>
            <person name="Yandava C."/>
            <person name="Burger G."/>
            <person name="Gray M.W."/>
            <person name="Holland P.W.H."/>
            <person name="King N."/>
            <person name="Lang F.B.F."/>
            <person name="Roger A.J."/>
            <person name="Ruiz-Trillo I."/>
            <person name="Lander E."/>
            <person name="Nusbaum C."/>
        </authorList>
    </citation>
    <scope>NUCLEOTIDE SEQUENCE [LARGE SCALE GENOMIC DNA]</scope>
    <source>
        <strain evidence="10 11">ATCC 50062</strain>
    </source>
</reference>
<feature type="region of interest" description="Disordered" evidence="7">
    <location>
        <begin position="73"/>
        <end position="100"/>
    </location>
</feature>
<dbReference type="SMART" id="SM00804">
    <property type="entry name" value="TAP_C"/>
    <property type="match status" value="1"/>
</dbReference>
<dbReference type="OMA" id="YGGHEAW"/>
<dbReference type="InterPro" id="IPR030217">
    <property type="entry name" value="NXF_fam"/>
</dbReference>
<dbReference type="Pfam" id="PF22602">
    <property type="entry name" value="NXF_NTF2"/>
    <property type="match status" value="1"/>
</dbReference>
<dbReference type="InterPro" id="IPR057125">
    <property type="entry name" value="NXF1/2/3/5-like_LRR"/>
</dbReference>
<dbReference type="InterPro" id="IPR032710">
    <property type="entry name" value="NTF2-like_dom_sf"/>
</dbReference>
<dbReference type="InterPro" id="IPR018222">
    <property type="entry name" value="Nuclear_transport_factor_2_euk"/>
</dbReference>
<evidence type="ECO:0000259" key="8">
    <source>
        <dbReference type="PROSITE" id="PS50177"/>
    </source>
</evidence>
<evidence type="ECO:0000256" key="2">
    <source>
        <dbReference type="ARBA" id="ARBA00009285"/>
    </source>
</evidence>
<proteinExistence type="inferred from homology"/>
<dbReference type="GO" id="GO:0016973">
    <property type="term" value="P:poly(A)+ mRNA export from nucleus"/>
    <property type="evidence" value="ECO:0007669"/>
    <property type="project" value="TreeGrafter"/>
</dbReference>
<evidence type="ECO:0000259" key="9">
    <source>
        <dbReference type="PROSITE" id="PS51281"/>
    </source>
</evidence>
<dbReference type="Gene3D" id="1.10.8.10">
    <property type="entry name" value="DNA helicase RuvA subunit, C-terminal domain"/>
    <property type="match status" value="1"/>
</dbReference>
<evidence type="ECO:0000256" key="6">
    <source>
        <dbReference type="ARBA" id="ARBA00023242"/>
    </source>
</evidence>
<keyword evidence="3" id="KW-0813">Transport</keyword>
<keyword evidence="6" id="KW-0539">Nucleus</keyword>
<dbReference type="GeneID" id="25565343"/>
<dbReference type="Pfam" id="PF03943">
    <property type="entry name" value="TAP_C"/>
    <property type="match status" value="1"/>
</dbReference>
<evidence type="ECO:0000256" key="3">
    <source>
        <dbReference type="ARBA" id="ARBA00022448"/>
    </source>
</evidence>
<dbReference type="SUPFAM" id="SSF54427">
    <property type="entry name" value="NTF2-like"/>
    <property type="match status" value="1"/>
</dbReference>
<keyword evidence="11" id="KW-1185">Reference proteome</keyword>
<dbReference type="PROSITE" id="PS51281">
    <property type="entry name" value="TAP_C"/>
    <property type="match status" value="1"/>
</dbReference>
<dbReference type="PANTHER" id="PTHR10662">
    <property type="entry name" value="NUCLEAR RNA EXPORT FACTOR"/>
    <property type="match status" value="1"/>
</dbReference>
<organism evidence="10 11">
    <name type="scientific">Thecamonas trahens ATCC 50062</name>
    <dbReference type="NCBI Taxonomy" id="461836"/>
    <lineage>
        <taxon>Eukaryota</taxon>
        <taxon>Apusozoa</taxon>
        <taxon>Apusomonadida</taxon>
        <taxon>Apusomonadidae</taxon>
        <taxon>Thecamonas</taxon>
    </lineage>
</organism>
<dbReference type="OrthoDB" id="25872at2759"/>
<dbReference type="STRING" id="461836.A0A0L0DC40"/>
<dbReference type="InterPro" id="IPR002075">
    <property type="entry name" value="NTF2_dom"/>
</dbReference>
<dbReference type="EMBL" id="GL349457">
    <property type="protein sequence ID" value="KNC49805.1"/>
    <property type="molecule type" value="Genomic_DNA"/>
</dbReference>
<evidence type="ECO:0000256" key="7">
    <source>
        <dbReference type="SAM" id="MobiDB-lite"/>
    </source>
</evidence>
<dbReference type="PANTHER" id="PTHR10662:SF22">
    <property type="entry name" value="NUCLEAR RNA EXPORT FACTOR 1"/>
    <property type="match status" value="1"/>
</dbReference>
<dbReference type="InterPro" id="IPR032675">
    <property type="entry name" value="LRR_dom_sf"/>
</dbReference>
<evidence type="ECO:0000256" key="4">
    <source>
        <dbReference type="ARBA" id="ARBA00022737"/>
    </source>
</evidence>
<dbReference type="InterPro" id="IPR005637">
    <property type="entry name" value="TAP_C_dom"/>
</dbReference>
<name>A0A0L0DC40_THETB</name>
<accession>A0A0L0DC40</accession>
<dbReference type="PROSITE" id="PS50177">
    <property type="entry name" value="NTF2_DOMAIN"/>
    <property type="match status" value="1"/>
</dbReference>
<keyword evidence="5" id="KW-0509">mRNA transport</keyword>
<feature type="domain" description="NTF2" evidence="8">
    <location>
        <begin position="293"/>
        <end position="476"/>
    </location>
</feature>
<comment type="subcellular location">
    <subcellularLocation>
        <location evidence="1">Nucleus</location>
    </subcellularLocation>
</comment>
<dbReference type="GO" id="GO:0003723">
    <property type="term" value="F:RNA binding"/>
    <property type="evidence" value="ECO:0007669"/>
    <property type="project" value="TreeGrafter"/>
</dbReference>